<dbReference type="STRING" id="1314776.A0A166FNV1"/>
<proteinExistence type="inferred from homology"/>
<dbReference type="InterPro" id="IPR006680">
    <property type="entry name" value="Amidohydro-rel"/>
</dbReference>
<comment type="function">
    <text evidence="7 8">Catalyzes the hydrolytic deamination of guanine, producing xanthine and ammonia.</text>
</comment>
<dbReference type="InterPro" id="IPR051607">
    <property type="entry name" value="Metallo-dep_hydrolases"/>
</dbReference>
<dbReference type="UniPathway" id="UPA00603">
    <property type="reaction ID" value="UER00660"/>
</dbReference>
<accession>A0A166FNV1</accession>
<dbReference type="EMBL" id="KV428027">
    <property type="protein sequence ID" value="KZT40855.1"/>
    <property type="molecule type" value="Genomic_DNA"/>
</dbReference>
<dbReference type="AlphaFoldDB" id="A0A166FNV1"/>
<keyword evidence="11" id="KW-1185">Reference proteome</keyword>
<dbReference type="Pfam" id="PF01979">
    <property type="entry name" value="Amidohydro_1"/>
    <property type="match status" value="1"/>
</dbReference>
<evidence type="ECO:0000256" key="7">
    <source>
        <dbReference type="ARBA" id="ARBA00056079"/>
    </source>
</evidence>
<dbReference type="Proteomes" id="UP000076798">
    <property type="component" value="Unassembled WGS sequence"/>
</dbReference>
<dbReference type="GO" id="GO:0008270">
    <property type="term" value="F:zinc ion binding"/>
    <property type="evidence" value="ECO:0007669"/>
    <property type="project" value="UniProtKB-UniRule"/>
</dbReference>
<evidence type="ECO:0000313" key="11">
    <source>
        <dbReference type="Proteomes" id="UP000076798"/>
    </source>
</evidence>
<keyword evidence="3 8" id="KW-0479">Metal-binding</keyword>
<dbReference type="Gene3D" id="3.20.20.140">
    <property type="entry name" value="Metal-dependent hydrolases"/>
    <property type="match status" value="1"/>
</dbReference>
<evidence type="ECO:0000256" key="2">
    <source>
        <dbReference type="ARBA" id="ARBA00006745"/>
    </source>
</evidence>
<dbReference type="InterPro" id="IPR011059">
    <property type="entry name" value="Metal-dep_hydrolase_composite"/>
</dbReference>
<protein>
    <recommendedName>
        <fullName evidence="8">Guanine deaminase</fullName>
        <shortName evidence="8">Guanase</shortName>
        <ecNumber evidence="8">3.5.4.3</ecNumber>
    </recommendedName>
    <alternativeName>
        <fullName evidence="8">Guanine aminohydrolase</fullName>
    </alternativeName>
</protein>
<evidence type="ECO:0000256" key="1">
    <source>
        <dbReference type="ARBA" id="ARBA00004984"/>
    </source>
</evidence>
<evidence type="ECO:0000256" key="5">
    <source>
        <dbReference type="ARBA" id="ARBA00022833"/>
    </source>
</evidence>
<dbReference type="FunFam" id="3.20.20.140:FF:000022">
    <property type="entry name" value="Guanine deaminase"/>
    <property type="match status" value="1"/>
</dbReference>
<evidence type="ECO:0000256" key="3">
    <source>
        <dbReference type="ARBA" id="ARBA00022723"/>
    </source>
</evidence>
<dbReference type="NCBIfam" id="TIGR02967">
    <property type="entry name" value="guan_deamin"/>
    <property type="match status" value="1"/>
</dbReference>
<evidence type="ECO:0000256" key="8">
    <source>
        <dbReference type="RuleBase" id="RU366009"/>
    </source>
</evidence>
<keyword evidence="5 8" id="KW-0862">Zinc</keyword>
<comment type="pathway">
    <text evidence="1 8">Purine metabolism; guanine degradation; xanthine from guanine: step 1/1.</text>
</comment>
<evidence type="ECO:0000256" key="6">
    <source>
        <dbReference type="ARBA" id="ARBA00051148"/>
    </source>
</evidence>
<dbReference type="EC" id="3.5.4.3" evidence="8"/>
<dbReference type="OrthoDB" id="194468at2759"/>
<dbReference type="InterPro" id="IPR032466">
    <property type="entry name" value="Metal_Hydrolase"/>
</dbReference>
<keyword evidence="4 8" id="KW-0378">Hydrolase</keyword>
<dbReference type="PANTHER" id="PTHR11271:SF6">
    <property type="entry name" value="GUANINE DEAMINASE"/>
    <property type="match status" value="1"/>
</dbReference>
<comment type="catalytic activity">
    <reaction evidence="6 8">
        <text>guanine + H2O + H(+) = xanthine + NH4(+)</text>
        <dbReference type="Rhea" id="RHEA:14665"/>
        <dbReference type="ChEBI" id="CHEBI:15377"/>
        <dbReference type="ChEBI" id="CHEBI:15378"/>
        <dbReference type="ChEBI" id="CHEBI:16235"/>
        <dbReference type="ChEBI" id="CHEBI:17712"/>
        <dbReference type="ChEBI" id="CHEBI:28938"/>
        <dbReference type="EC" id="3.5.4.3"/>
    </reaction>
</comment>
<dbReference type="SUPFAM" id="SSF51556">
    <property type="entry name" value="Metallo-dependent hydrolases"/>
    <property type="match status" value="1"/>
</dbReference>
<comment type="similarity">
    <text evidence="2 8">Belongs to the metallo-dependent hydrolases superfamily. ATZ/TRZ family.</text>
</comment>
<evidence type="ECO:0000259" key="9">
    <source>
        <dbReference type="Pfam" id="PF01979"/>
    </source>
</evidence>
<organism evidence="10 11">
    <name type="scientific">Sistotremastrum suecicum HHB10207 ss-3</name>
    <dbReference type="NCBI Taxonomy" id="1314776"/>
    <lineage>
        <taxon>Eukaryota</taxon>
        <taxon>Fungi</taxon>
        <taxon>Dikarya</taxon>
        <taxon>Basidiomycota</taxon>
        <taxon>Agaricomycotina</taxon>
        <taxon>Agaricomycetes</taxon>
        <taxon>Sistotremastrales</taxon>
        <taxon>Sistotremastraceae</taxon>
        <taxon>Sistotremastrum</taxon>
    </lineage>
</organism>
<reference evidence="10 11" key="1">
    <citation type="journal article" date="2016" name="Mol. Biol. Evol.">
        <title>Comparative Genomics of Early-Diverging Mushroom-Forming Fungi Provides Insights into the Origins of Lignocellulose Decay Capabilities.</title>
        <authorList>
            <person name="Nagy L.G."/>
            <person name="Riley R."/>
            <person name="Tritt A."/>
            <person name="Adam C."/>
            <person name="Daum C."/>
            <person name="Floudas D."/>
            <person name="Sun H."/>
            <person name="Yadav J.S."/>
            <person name="Pangilinan J."/>
            <person name="Larsson K.H."/>
            <person name="Matsuura K."/>
            <person name="Barry K."/>
            <person name="Labutti K."/>
            <person name="Kuo R."/>
            <person name="Ohm R.A."/>
            <person name="Bhattacharya S.S."/>
            <person name="Shirouzu T."/>
            <person name="Yoshinaga Y."/>
            <person name="Martin F.M."/>
            <person name="Grigoriev I.V."/>
            <person name="Hibbett D.S."/>
        </authorList>
    </citation>
    <scope>NUCLEOTIDE SEQUENCE [LARGE SCALE GENOMIC DNA]</scope>
    <source>
        <strain evidence="10 11">HHB10207 ss-3</strain>
    </source>
</reference>
<dbReference type="Gene3D" id="2.30.40.10">
    <property type="entry name" value="Urease, subunit C, domain 1"/>
    <property type="match status" value="1"/>
</dbReference>
<dbReference type="GO" id="GO:0006147">
    <property type="term" value="P:guanine catabolic process"/>
    <property type="evidence" value="ECO:0007669"/>
    <property type="project" value="UniProtKB-UniRule"/>
</dbReference>
<comment type="cofactor">
    <cofactor evidence="8">
        <name>Zn(2+)</name>
        <dbReference type="ChEBI" id="CHEBI:29105"/>
    </cofactor>
    <text evidence="8">Binds 1 zinc ion per subunit.</text>
</comment>
<evidence type="ECO:0000313" key="10">
    <source>
        <dbReference type="EMBL" id="KZT40855.1"/>
    </source>
</evidence>
<evidence type="ECO:0000256" key="4">
    <source>
        <dbReference type="ARBA" id="ARBA00022801"/>
    </source>
</evidence>
<gene>
    <name evidence="10" type="ORF">SISSUDRAFT_982741</name>
</gene>
<feature type="domain" description="Amidohydrolase-related" evidence="9">
    <location>
        <begin position="72"/>
        <end position="467"/>
    </location>
</feature>
<dbReference type="InterPro" id="IPR014311">
    <property type="entry name" value="Guanine_deaminase"/>
</dbReference>
<dbReference type="GO" id="GO:0005829">
    <property type="term" value="C:cytosol"/>
    <property type="evidence" value="ECO:0007669"/>
    <property type="project" value="TreeGrafter"/>
</dbReference>
<sequence>MSTSARVYYGAIINPVHLRHFEALPQALIGVTSDGEIAWLEKDVEDHQVQDLLAKHSWSDVELVALDKWDWLMPGFIDTHTHACQFPNIGIGQQYQLLDWLENVTFPTEAKFADTAYAKQIYPSVLTRLISNGTTTCCYYASLHLESTKILADIAHASGQRAYIGKCNMDRESPPTYIESSPEQSVADTEALIKYIRSLPTTLVHPIITPRFAISCTSPLLHQLGALAAKDPTVPIQTHISENLAEIAFTKSLFKDCETYADVYDSHGLLKHNTILAHAVHLEPREIELIKTRNAGISHCPTSNLNLSSGSVKVGEMLDKGIKVGLGTDCSGGFAASILTVVQHASIMSKVVSFEARGKVNNTASKSDSTFADKPLHVATLLYLATVGGARVCNLQDTVGSFEVGKSFDALRISLNPRTKNPGISAYEDPSGFKGADSEKLLRERLEKFLFCGDDRNIAEVWVAGRLIGGQNFSG</sequence>
<dbReference type="PANTHER" id="PTHR11271">
    <property type="entry name" value="GUANINE DEAMINASE"/>
    <property type="match status" value="1"/>
</dbReference>
<dbReference type="GO" id="GO:0008892">
    <property type="term" value="F:guanine deaminase activity"/>
    <property type="evidence" value="ECO:0007669"/>
    <property type="project" value="UniProtKB-UniRule"/>
</dbReference>
<name>A0A166FNV1_9AGAM</name>